<dbReference type="Proteomes" id="UP000574317">
    <property type="component" value="Unassembled WGS sequence"/>
</dbReference>
<reference evidence="5 6" key="1">
    <citation type="submission" date="2020-05" db="EMBL/GenBank/DDBJ databases">
        <title>Identification and distribution of gene clusters putatively required for synthesis of sphingolipid metabolism inhibitors in phylogenetically diverse species of the filamentous fungus Fusarium.</title>
        <authorList>
            <person name="Kim H.-S."/>
            <person name="Busman M."/>
            <person name="Brown D.W."/>
            <person name="Divon H."/>
            <person name="Uhlig S."/>
            <person name="Proctor R.H."/>
        </authorList>
    </citation>
    <scope>NUCLEOTIDE SEQUENCE [LARGE SCALE GENOMIC DNA]</scope>
    <source>
        <strain evidence="5 6">NRRL 25196</strain>
    </source>
</reference>
<evidence type="ECO:0000256" key="2">
    <source>
        <dbReference type="ARBA" id="ARBA00022857"/>
    </source>
</evidence>
<dbReference type="GO" id="GO:0050664">
    <property type="term" value="F:oxidoreductase activity, acting on NAD(P)H, oxygen as acceptor"/>
    <property type="evidence" value="ECO:0007669"/>
    <property type="project" value="TreeGrafter"/>
</dbReference>
<sequence length="241" mass="26252">MPLFSFSSKIAIVCGAGQGIGLAVAKALAEAGANIAIWYNSKSGDIAEAEDIERIYKVKCRAYKVDVTSHKEVDETMAMYIRDLNGRLDAFVANSGVSWGDEAFIDSDIGRYHDLIKINTDGVVYCAHVAGRHFRRQQQEGTTIDGSKLSNFESGSFIAMASMSGHIVNIPRRQAVYNASKATPIHICFGFPLFAADMYDALGYGWVGTLLAGLAVVLAWPAPVLLWFYGEKLRAKSKSAR</sequence>
<feature type="transmembrane region" description="Helical" evidence="4">
    <location>
        <begin position="204"/>
        <end position="229"/>
    </location>
</feature>
<dbReference type="PRINTS" id="PR00081">
    <property type="entry name" value="GDHRDH"/>
</dbReference>
<keyword evidence="4" id="KW-1133">Transmembrane helix</keyword>
<evidence type="ECO:0008006" key="7">
    <source>
        <dbReference type="Google" id="ProtNLM"/>
    </source>
</evidence>
<dbReference type="InterPro" id="IPR036291">
    <property type="entry name" value="NAD(P)-bd_dom_sf"/>
</dbReference>
<keyword evidence="2" id="KW-0521">NADP</keyword>
<dbReference type="PANTHER" id="PTHR43008">
    <property type="entry name" value="BENZIL REDUCTASE"/>
    <property type="match status" value="1"/>
</dbReference>
<keyword evidence="3" id="KW-0560">Oxidoreductase</keyword>
<gene>
    <name evidence="5" type="ORF">FNAPI_1810</name>
</gene>
<dbReference type="SUPFAM" id="SSF51735">
    <property type="entry name" value="NAD(P)-binding Rossmann-fold domains"/>
    <property type="match status" value="1"/>
</dbReference>
<dbReference type="GO" id="GO:0016616">
    <property type="term" value="F:oxidoreductase activity, acting on the CH-OH group of donors, NAD or NADP as acceptor"/>
    <property type="evidence" value="ECO:0007669"/>
    <property type="project" value="UniProtKB-ARBA"/>
</dbReference>
<dbReference type="AlphaFoldDB" id="A0A8H5K369"/>
<protein>
    <recommendedName>
        <fullName evidence="7">Oxidoreductase</fullName>
    </recommendedName>
</protein>
<dbReference type="Pfam" id="PF13561">
    <property type="entry name" value="adh_short_C2"/>
    <property type="match status" value="1"/>
</dbReference>
<name>A0A8H5K369_9HYPO</name>
<evidence type="ECO:0000256" key="1">
    <source>
        <dbReference type="ARBA" id="ARBA00006484"/>
    </source>
</evidence>
<evidence type="ECO:0000256" key="4">
    <source>
        <dbReference type="SAM" id="Phobius"/>
    </source>
</evidence>
<evidence type="ECO:0000313" key="5">
    <source>
        <dbReference type="EMBL" id="KAF5565128.1"/>
    </source>
</evidence>
<organism evidence="5 6">
    <name type="scientific">Fusarium napiforme</name>
    <dbReference type="NCBI Taxonomy" id="42672"/>
    <lineage>
        <taxon>Eukaryota</taxon>
        <taxon>Fungi</taxon>
        <taxon>Dikarya</taxon>
        <taxon>Ascomycota</taxon>
        <taxon>Pezizomycotina</taxon>
        <taxon>Sordariomycetes</taxon>
        <taxon>Hypocreomycetidae</taxon>
        <taxon>Hypocreales</taxon>
        <taxon>Nectriaceae</taxon>
        <taxon>Fusarium</taxon>
        <taxon>Fusarium fujikuroi species complex</taxon>
    </lineage>
</organism>
<evidence type="ECO:0000256" key="3">
    <source>
        <dbReference type="ARBA" id="ARBA00023002"/>
    </source>
</evidence>
<keyword evidence="6" id="KW-1185">Reference proteome</keyword>
<keyword evidence="4" id="KW-0812">Transmembrane</keyword>
<proteinExistence type="inferred from homology"/>
<dbReference type="InterPro" id="IPR002347">
    <property type="entry name" value="SDR_fam"/>
</dbReference>
<comment type="caution">
    <text evidence="5">The sequence shown here is derived from an EMBL/GenBank/DDBJ whole genome shotgun (WGS) entry which is preliminary data.</text>
</comment>
<comment type="similarity">
    <text evidence="1">Belongs to the short-chain dehydrogenases/reductases (SDR) family.</text>
</comment>
<keyword evidence="4" id="KW-0472">Membrane</keyword>
<dbReference type="EMBL" id="JAAOAO010000062">
    <property type="protein sequence ID" value="KAF5565128.1"/>
    <property type="molecule type" value="Genomic_DNA"/>
</dbReference>
<evidence type="ECO:0000313" key="6">
    <source>
        <dbReference type="Proteomes" id="UP000574317"/>
    </source>
</evidence>
<dbReference type="PANTHER" id="PTHR43008:SF13">
    <property type="entry name" value="L-XYLULOSE REDUCTASE-RELATED"/>
    <property type="match status" value="1"/>
</dbReference>
<dbReference type="Gene3D" id="3.40.50.720">
    <property type="entry name" value="NAD(P)-binding Rossmann-like Domain"/>
    <property type="match status" value="1"/>
</dbReference>
<accession>A0A8H5K369</accession>